<gene>
    <name evidence="9" type="ORF">C4544_01615</name>
</gene>
<keyword evidence="3" id="KW-0313">Glucose metabolism</keyword>
<accession>A0A419DFR4</accession>
<dbReference type="PANTHER" id="PTHR47779">
    <property type="entry name" value="SYNTHASE (CCG-9), PUTATIVE (AFU_ORTHOLOGUE AFUA_3G12100)-RELATED"/>
    <property type="match status" value="1"/>
</dbReference>
<comment type="subunit">
    <text evidence="2">Homodimer.</text>
</comment>
<keyword evidence="6" id="KW-0119">Carbohydrate metabolism</keyword>
<evidence type="ECO:0000256" key="5">
    <source>
        <dbReference type="ARBA" id="ARBA00022679"/>
    </source>
</evidence>
<keyword evidence="5 9" id="KW-0808">Transferase</keyword>
<feature type="domain" description="Glycosyl transferase family 1" evidence="7">
    <location>
        <begin position="214"/>
        <end position="387"/>
    </location>
</feature>
<comment type="caution">
    <text evidence="9">The sequence shown here is derived from an EMBL/GenBank/DDBJ whole genome shotgun (WGS) entry which is preliminary data.</text>
</comment>
<dbReference type="GO" id="GO:0016757">
    <property type="term" value="F:glycosyltransferase activity"/>
    <property type="evidence" value="ECO:0007669"/>
    <property type="project" value="UniProtKB-KW"/>
</dbReference>
<evidence type="ECO:0000256" key="4">
    <source>
        <dbReference type="ARBA" id="ARBA00022676"/>
    </source>
</evidence>
<keyword evidence="4" id="KW-0328">Glycosyltransferase</keyword>
<reference evidence="9 10" key="1">
    <citation type="journal article" date="2017" name="ISME J.">
        <title>Energy and carbon metabolisms in a deep terrestrial subsurface fluid microbial community.</title>
        <authorList>
            <person name="Momper L."/>
            <person name="Jungbluth S.P."/>
            <person name="Lee M.D."/>
            <person name="Amend J.P."/>
        </authorList>
    </citation>
    <scope>NUCLEOTIDE SEQUENCE [LARGE SCALE GENOMIC DNA]</scope>
    <source>
        <strain evidence="9">SURF_29</strain>
    </source>
</reference>
<dbReference type="Gene3D" id="3.40.50.2000">
    <property type="entry name" value="Glycogen Phosphorylase B"/>
    <property type="match status" value="2"/>
</dbReference>
<dbReference type="SUPFAM" id="SSF53756">
    <property type="entry name" value="UDP-Glycosyltransferase/glycogen phosphorylase"/>
    <property type="match status" value="1"/>
</dbReference>
<evidence type="ECO:0000313" key="10">
    <source>
        <dbReference type="Proteomes" id="UP000285655"/>
    </source>
</evidence>
<dbReference type="AlphaFoldDB" id="A0A419DFR4"/>
<evidence type="ECO:0000256" key="1">
    <source>
        <dbReference type="ARBA" id="ARBA00009481"/>
    </source>
</evidence>
<dbReference type="InterPro" id="IPR052078">
    <property type="entry name" value="Trehalose_Metab_GTase"/>
</dbReference>
<evidence type="ECO:0000259" key="7">
    <source>
        <dbReference type="Pfam" id="PF00534"/>
    </source>
</evidence>
<sequence length="412" mass="46356">MDKVVLKEQAKIDDYKGIISDGLFNELIVLSEKLKKAKVCHINATSYGGGVAEILRKEIPLAKSLGLNFDWKAVSAEPDFFDVTKKIHNGLQGADIKITADEWELYGACNHNLSKVLNVHDYDIILIHDPQPAEIINCIGKNGAKWIWRCHIDTSEPNQEIANYFLKFLNHYDASIFTMREYILRGMHGDIFIIPPAIDALGDKNKPMSRAEAEDIVKKFGINTERPLITQVSRFDPWKDPVGVVDAYKIAKRKNPNLQLAMVGSMADDDPEGMQIFKDLKRYAGDDKDIFLLSNHDGLNDLEVNAFQKYSDIVLQKSTKEGFGLTVSEALWKETPVIGGNVGGIPTQIEDGKTGFLVNNVEECAEKITYLVNHHGIAHEMGKRGKETVRQKFLLPRLLRDELKVIERLLDA</sequence>
<evidence type="ECO:0000259" key="8">
    <source>
        <dbReference type="Pfam" id="PF21269"/>
    </source>
</evidence>
<evidence type="ECO:0000256" key="6">
    <source>
        <dbReference type="ARBA" id="ARBA00023277"/>
    </source>
</evidence>
<dbReference type="EMBL" id="QZJW01000008">
    <property type="protein sequence ID" value="RJO61870.1"/>
    <property type="molecule type" value="Genomic_DNA"/>
</dbReference>
<dbReference type="Pfam" id="PF00534">
    <property type="entry name" value="Glycos_transf_1"/>
    <property type="match status" value="1"/>
</dbReference>
<feature type="domain" description="Trehalose synthase N-terminal" evidence="8">
    <location>
        <begin position="41"/>
        <end position="183"/>
    </location>
</feature>
<evidence type="ECO:0000256" key="2">
    <source>
        <dbReference type="ARBA" id="ARBA00011738"/>
    </source>
</evidence>
<evidence type="ECO:0000313" key="9">
    <source>
        <dbReference type="EMBL" id="RJO61870.1"/>
    </source>
</evidence>
<dbReference type="InterPro" id="IPR049438">
    <property type="entry name" value="TreT_GT1"/>
</dbReference>
<dbReference type="Proteomes" id="UP000285655">
    <property type="component" value="Unassembled WGS sequence"/>
</dbReference>
<dbReference type="GO" id="GO:0006006">
    <property type="term" value="P:glucose metabolic process"/>
    <property type="evidence" value="ECO:0007669"/>
    <property type="project" value="UniProtKB-KW"/>
</dbReference>
<name>A0A419DFR4_9BACT</name>
<comment type="similarity">
    <text evidence="1">Belongs to the glycosyltransferase group 1 family. Glycosyltransferase 4 subfamily.</text>
</comment>
<dbReference type="InterPro" id="IPR001296">
    <property type="entry name" value="Glyco_trans_1"/>
</dbReference>
<dbReference type="Pfam" id="PF21269">
    <property type="entry name" value="TreT_GT1"/>
    <property type="match status" value="1"/>
</dbReference>
<organism evidence="9 10">
    <name type="scientific">candidate division WS5 bacterium</name>
    <dbReference type="NCBI Taxonomy" id="2093353"/>
    <lineage>
        <taxon>Bacteria</taxon>
        <taxon>candidate division WS5</taxon>
    </lineage>
</organism>
<proteinExistence type="inferred from homology"/>
<evidence type="ECO:0000256" key="3">
    <source>
        <dbReference type="ARBA" id="ARBA00022526"/>
    </source>
</evidence>
<dbReference type="PANTHER" id="PTHR47779:SF1">
    <property type="entry name" value="SYNTHASE (CCG-9), PUTATIVE (AFU_ORTHOLOGUE AFUA_3G12100)-RELATED"/>
    <property type="match status" value="1"/>
</dbReference>
<protein>
    <submittedName>
        <fullName evidence="9">Glycosyltransferase</fullName>
    </submittedName>
</protein>